<dbReference type="Pfam" id="PF17144">
    <property type="entry name" value="Ribosomal_L5e"/>
    <property type="match status" value="1"/>
</dbReference>
<dbReference type="SUPFAM" id="SSF53137">
    <property type="entry name" value="Translational machinery components"/>
    <property type="match status" value="1"/>
</dbReference>
<evidence type="ECO:0000256" key="6">
    <source>
        <dbReference type="HAMAP-Rule" id="MF_01337"/>
    </source>
</evidence>
<keyword evidence="4 6" id="KW-0689">Ribosomal protein</keyword>
<comment type="similarity">
    <text evidence="1 6">Belongs to the universal ribosomal protein uL18 family.</text>
</comment>
<sequence>MAKGPTYRVPFRRRREGKTDYRRRLKLLFSRKPRVVVRKSNKHIKMQLVLFDQVGDKTFVSSTSSELKSFGYEGGTGNIPAAYLTGLLFGKKAKEAGFDVAILDTGLQTPNHSSKEYAALKGVVNSGMEIPHDPAVFPSDERVRGEHIANFKQDTSIVDNFEAVKKGILAESGEDN</sequence>
<comment type="subunit">
    <text evidence="6">Part of the 50S ribosomal subunit. Contacts the 5S and 23S rRNAs.</text>
</comment>
<dbReference type="InterPro" id="IPR057267">
    <property type="entry name" value="Rbsml_uL18_arch"/>
</dbReference>
<accession>A0A7G9Z3J8</accession>
<name>A0A7G9Z3J8_9EURY</name>
<dbReference type="GO" id="GO:0003735">
    <property type="term" value="F:structural constituent of ribosome"/>
    <property type="evidence" value="ECO:0007669"/>
    <property type="project" value="InterPro"/>
</dbReference>
<keyword evidence="5 6" id="KW-0687">Ribonucleoprotein</keyword>
<dbReference type="NCBIfam" id="NF006342">
    <property type="entry name" value="PRK08569.1"/>
    <property type="match status" value="1"/>
</dbReference>
<organism evidence="7">
    <name type="scientific">Candidatus Methanophaga sp. ANME-1 ERB7</name>
    <dbReference type="NCBI Taxonomy" id="2759913"/>
    <lineage>
        <taxon>Archaea</taxon>
        <taxon>Methanobacteriati</taxon>
        <taxon>Methanobacteriota</taxon>
        <taxon>Stenosarchaea group</taxon>
        <taxon>Methanomicrobia</taxon>
        <taxon>Candidatus Methanophagales</taxon>
        <taxon>Candidatus Methanophagaceae</taxon>
        <taxon>Candidatus Methanophaga</taxon>
    </lineage>
</organism>
<evidence type="ECO:0000313" key="7">
    <source>
        <dbReference type="EMBL" id="QNO54832.1"/>
    </source>
</evidence>
<keyword evidence="3 6" id="KW-0694">RNA-binding</keyword>
<comment type="function">
    <text evidence="6">This is one of the proteins that bind and probably mediate the attachment of the 5S RNA into the large ribosomal subunit, where it forms part of the central protuberance.</text>
</comment>
<evidence type="ECO:0000256" key="5">
    <source>
        <dbReference type="ARBA" id="ARBA00023274"/>
    </source>
</evidence>
<evidence type="ECO:0000256" key="4">
    <source>
        <dbReference type="ARBA" id="ARBA00022980"/>
    </source>
</evidence>
<dbReference type="CDD" id="cd00432">
    <property type="entry name" value="Ribosomal_L18_L5e"/>
    <property type="match status" value="1"/>
</dbReference>
<dbReference type="InterPro" id="IPR005485">
    <property type="entry name" value="Rbsml_uL18_euk_arch"/>
</dbReference>
<dbReference type="EMBL" id="MT631594">
    <property type="protein sequence ID" value="QNO54832.1"/>
    <property type="molecule type" value="Genomic_DNA"/>
</dbReference>
<proteinExistence type="inferred from homology"/>
<gene>
    <name evidence="6" type="primary">rpl18</name>
    <name evidence="7" type="ORF">ENONAMDD_00023</name>
</gene>
<evidence type="ECO:0000256" key="2">
    <source>
        <dbReference type="ARBA" id="ARBA00022730"/>
    </source>
</evidence>
<dbReference type="GO" id="GO:0022625">
    <property type="term" value="C:cytosolic large ribosomal subunit"/>
    <property type="evidence" value="ECO:0007669"/>
    <property type="project" value="TreeGrafter"/>
</dbReference>
<dbReference type="Gene3D" id="3.30.420.100">
    <property type="match status" value="1"/>
</dbReference>
<dbReference type="PANTHER" id="PTHR23410">
    <property type="entry name" value="RIBOSOMAL PROTEIN L5-RELATED"/>
    <property type="match status" value="1"/>
</dbReference>
<dbReference type="HAMAP" id="MF_01337_A">
    <property type="entry name" value="Ribosomal_uL18_A"/>
    <property type="match status" value="1"/>
</dbReference>
<evidence type="ECO:0000256" key="1">
    <source>
        <dbReference type="ARBA" id="ARBA00007116"/>
    </source>
</evidence>
<protein>
    <recommendedName>
        <fullName evidence="6">Large ribosomal subunit protein uL18</fullName>
    </recommendedName>
</protein>
<reference evidence="7" key="1">
    <citation type="submission" date="2020-06" db="EMBL/GenBank/DDBJ databases">
        <title>Unique genomic features of the anaerobic methanotrophic archaea.</title>
        <authorList>
            <person name="Chadwick G.L."/>
            <person name="Skennerton C.T."/>
            <person name="Laso-Perez R."/>
            <person name="Leu A.O."/>
            <person name="Speth D.R."/>
            <person name="Yu H."/>
            <person name="Morgan-Lang C."/>
            <person name="Hatzenpichler R."/>
            <person name="Goudeau D."/>
            <person name="Malmstrom R."/>
            <person name="Brazelton W.J."/>
            <person name="Woyke T."/>
            <person name="Hallam S.J."/>
            <person name="Tyson G.W."/>
            <person name="Wegener G."/>
            <person name="Boetius A."/>
            <person name="Orphan V."/>
        </authorList>
    </citation>
    <scope>NUCLEOTIDE SEQUENCE</scope>
</reference>
<dbReference type="PANTHER" id="PTHR23410:SF12">
    <property type="entry name" value="LARGE RIBOSOMAL SUBUNIT PROTEIN UL18"/>
    <property type="match status" value="1"/>
</dbReference>
<keyword evidence="2 6" id="KW-0699">rRNA-binding</keyword>
<dbReference type="AlphaFoldDB" id="A0A7G9Z3J8"/>
<dbReference type="GO" id="GO:0006412">
    <property type="term" value="P:translation"/>
    <property type="evidence" value="ECO:0007669"/>
    <property type="project" value="UniProtKB-UniRule"/>
</dbReference>
<dbReference type="GO" id="GO:0000027">
    <property type="term" value="P:ribosomal large subunit assembly"/>
    <property type="evidence" value="ECO:0007669"/>
    <property type="project" value="TreeGrafter"/>
</dbReference>
<evidence type="ECO:0000256" key="3">
    <source>
        <dbReference type="ARBA" id="ARBA00022884"/>
    </source>
</evidence>
<dbReference type="InterPro" id="IPR057268">
    <property type="entry name" value="Ribosomal_L18"/>
</dbReference>
<dbReference type="GO" id="GO:0008097">
    <property type="term" value="F:5S rRNA binding"/>
    <property type="evidence" value="ECO:0007669"/>
    <property type="project" value="InterPro"/>
</dbReference>